<dbReference type="STRING" id="34508.A0A4U5PDH3"/>
<feature type="region of interest" description="Disordered" evidence="1">
    <location>
        <begin position="411"/>
        <end position="527"/>
    </location>
</feature>
<name>A0A4U5PDH3_STECR</name>
<reference evidence="5 6" key="1">
    <citation type="journal article" date="2015" name="Genome Biol.">
        <title>Comparative genomics of Steinernema reveals deeply conserved gene regulatory networks.</title>
        <authorList>
            <person name="Dillman A.R."/>
            <person name="Macchietto M."/>
            <person name="Porter C.F."/>
            <person name="Rogers A."/>
            <person name="Williams B."/>
            <person name="Antoshechkin I."/>
            <person name="Lee M.M."/>
            <person name="Goodwin Z."/>
            <person name="Lu X."/>
            <person name="Lewis E.E."/>
            <person name="Goodrich-Blair H."/>
            <person name="Stock S.P."/>
            <person name="Adams B.J."/>
            <person name="Sternberg P.W."/>
            <person name="Mortazavi A."/>
        </authorList>
    </citation>
    <scope>NUCLEOTIDE SEQUENCE [LARGE SCALE GENOMIC DNA]</scope>
    <source>
        <strain evidence="5 6">ALL</strain>
    </source>
</reference>
<dbReference type="Gene3D" id="1.10.268.20">
    <property type="match status" value="1"/>
</dbReference>
<sequence>MSCCAKKKVAPVDTSQGTLPALNKSYQDKVKPAEKRFLYDQFATPSLAEGEILAKPIVLLLGQYSVGKTSMIKYLLNGEYPGAEIGPEPTTDIFAHIQYSENTVSVEGPTLIADKDYSLKSLEMFGETFLNKLRSTNFKADLLQHMSIIDTPGILSGEKQIESRGYDFASIIRFLADRVDRILLMFDANKLDISDEYKQVILCLAGHDEKIKIVLNKADSVKPRELIMVRGALMWSLGKILTCPEVPKVFTTSMWQYEGKEETPLTATMREDTEALLADIMDLPNTYKTRRINDLVRRTRMVRIHSYVMHEVLCTGTFGIKVEVATNPRKLIPIYRKIERNRRIVRGDLPSPEVFHKQALKTNVKDWKKLNKLTTSLLDTFLNEDITVIVEFANKEEKVSIDCKPMDKIARAETPKSTKQALAQKEGQARDKVKANDKKEDKEGNKEDEKEKKKSEKEVKDGKKQAASKKKEEEKSKKSPNKSKKESKSSKDKSKKEDKEEKKSDPKDKEEPKSKEEESGDKEAKIS</sequence>
<evidence type="ECO:0008006" key="7">
    <source>
        <dbReference type="Google" id="ProtNLM"/>
    </source>
</evidence>
<evidence type="ECO:0000259" key="4">
    <source>
        <dbReference type="Pfam" id="PF18150"/>
    </source>
</evidence>
<dbReference type="Proteomes" id="UP000298663">
    <property type="component" value="Unassembled WGS sequence"/>
</dbReference>
<dbReference type="InterPro" id="IPR027417">
    <property type="entry name" value="P-loop_NTPase"/>
</dbReference>
<dbReference type="Gene3D" id="3.40.50.300">
    <property type="entry name" value="P-loop containing nucleotide triphosphate hydrolases"/>
    <property type="match status" value="1"/>
</dbReference>
<dbReference type="PANTHER" id="PTHR43681:SF1">
    <property type="entry name" value="SARCALUMENIN"/>
    <property type="match status" value="1"/>
</dbReference>
<dbReference type="InterPro" id="IPR040990">
    <property type="entry name" value="DUF5600"/>
</dbReference>
<evidence type="ECO:0000313" key="5">
    <source>
        <dbReference type="EMBL" id="TKR94074.1"/>
    </source>
</evidence>
<dbReference type="InterPro" id="IPR051943">
    <property type="entry name" value="TRAFAC_Dynamin-like_GTPase"/>
</dbReference>
<proteinExistence type="predicted"/>
<dbReference type="OrthoDB" id="1716625at2759"/>
<dbReference type="EMBL" id="AZBU02000002">
    <property type="protein sequence ID" value="TKR94074.1"/>
    <property type="molecule type" value="Genomic_DNA"/>
</dbReference>
<dbReference type="InterPro" id="IPR045063">
    <property type="entry name" value="Dynamin_N"/>
</dbReference>
<reference evidence="5 6" key="2">
    <citation type="journal article" date="2019" name="G3 (Bethesda)">
        <title>Hybrid Assembly of the Genome of the Entomopathogenic Nematode Steinernema carpocapsae Identifies the X-Chromosome.</title>
        <authorList>
            <person name="Serra L."/>
            <person name="Macchietto M."/>
            <person name="Macias-Munoz A."/>
            <person name="McGill C.J."/>
            <person name="Rodriguez I.M."/>
            <person name="Rodriguez B."/>
            <person name="Murad R."/>
            <person name="Mortazavi A."/>
        </authorList>
    </citation>
    <scope>NUCLEOTIDE SEQUENCE [LARGE SCALE GENOMIC DNA]</scope>
    <source>
        <strain evidence="5 6">ALL</strain>
    </source>
</reference>
<feature type="domain" description="EH" evidence="3">
    <location>
        <begin position="24"/>
        <end position="52"/>
    </location>
</feature>
<dbReference type="PANTHER" id="PTHR43681">
    <property type="entry name" value="TRANSMEMBRANE GTPASE FZO"/>
    <property type="match status" value="1"/>
</dbReference>
<dbReference type="AlphaFoldDB" id="A0A4U5PDH3"/>
<dbReference type="SUPFAM" id="SSF52540">
    <property type="entry name" value="P-loop containing nucleoside triphosphate hydrolases"/>
    <property type="match status" value="1"/>
</dbReference>
<accession>A0A4U5PDH3</accession>
<protein>
    <recommendedName>
        <fullName evidence="7">Dynamin-type G domain-containing protein</fullName>
    </recommendedName>
</protein>
<feature type="domain" description="DUF5600" evidence="4">
    <location>
        <begin position="289"/>
        <end position="389"/>
    </location>
</feature>
<dbReference type="InterPro" id="IPR031692">
    <property type="entry name" value="EHD_N"/>
</dbReference>
<organism evidence="5 6">
    <name type="scientific">Steinernema carpocapsae</name>
    <name type="common">Entomopathogenic nematode</name>
    <dbReference type="NCBI Taxonomy" id="34508"/>
    <lineage>
        <taxon>Eukaryota</taxon>
        <taxon>Metazoa</taxon>
        <taxon>Ecdysozoa</taxon>
        <taxon>Nematoda</taxon>
        <taxon>Chromadorea</taxon>
        <taxon>Rhabditida</taxon>
        <taxon>Tylenchina</taxon>
        <taxon>Panagrolaimomorpha</taxon>
        <taxon>Strongyloidoidea</taxon>
        <taxon>Steinernematidae</taxon>
        <taxon>Steinernema</taxon>
    </lineage>
</organism>
<feature type="domain" description="Dynamin N-terminal" evidence="2">
    <location>
        <begin position="58"/>
        <end position="217"/>
    </location>
</feature>
<feature type="compositionally biased region" description="Basic and acidic residues" evidence="1">
    <location>
        <begin position="427"/>
        <end position="527"/>
    </location>
</feature>
<evidence type="ECO:0000256" key="1">
    <source>
        <dbReference type="SAM" id="MobiDB-lite"/>
    </source>
</evidence>
<keyword evidence="6" id="KW-1185">Reference proteome</keyword>
<gene>
    <name evidence="5" type="ORF">L596_008414</name>
</gene>
<evidence type="ECO:0000259" key="2">
    <source>
        <dbReference type="Pfam" id="PF00350"/>
    </source>
</evidence>
<evidence type="ECO:0000259" key="3">
    <source>
        <dbReference type="Pfam" id="PF16880"/>
    </source>
</evidence>
<dbReference type="Pfam" id="PF00350">
    <property type="entry name" value="Dynamin_N"/>
    <property type="match status" value="1"/>
</dbReference>
<dbReference type="Pfam" id="PF18150">
    <property type="entry name" value="DUF5600"/>
    <property type="match status" value="1"/>
</dbReference>
<comment type="caution">
    <text evidence="5">The sequence shown here is derived from an EMBL/GenBank/DDBJ whole genome shotgun (WGS) entry which is preliminary data.</text>
</comment>
<evidence type="ECO:0000313" key="6">
    <source>
        <dbReference type="Proteomes" id="UP000298663"/>
    </source>
</evidence>
<dbReference type="Pfam" id="PF16880">
    <property type="entry name" value="EHD_N"/>
    <property type="match status" value="1"/>
</dbReference>